<keyword evidence="3" id="KW-1185">Reference proteome</keyword>
<organism evidence="2 3">
    <name type="scientific">Haloechinothrix salitolerans</name>
    <dbReference type="NCBI Taxonomy" id="926830"/>
    <lineage>
        <taxon>Bacteria</taxon>
        <taxon>Bacillati</taxon>
        <taxon>Actinomycetota</taxon>
        <taxon>Actinomycetes</taxon>
        <taxon>Pseudonocardiales</taxon>
        <taxon>Pseudonocardiaceae</taxon>
        <taxon>Haloechinothrix</taxon>
    </lineage>
</organism>
<dbReference type="PANTHER" id="PTHR37318">
    <property type="entry name" value="BSL7504 PROTEIN"/>
    <property type="match status" value="1"/>
</dbReference>
<dbReference type="Proteomes" id="UP001596337">
    <property type="component" value="Unassembled WGS sequence"/>
</dbReference>
<dbReference type="PANTHER" id="PTHR37318:SF1">
    <property type="entry name" value="BSL7504 PROTEIN"/>
    <property type="match status" value="1"/>
</dbReference>
<accession>A0ABW2BVN9</accession>
<protein>
    <submittedName>
        <fullName evidence="2">Winged helix-turn-helix domain-containing protein</fullName>
    </submittedName>
</protein>
<dbReference type="InterPro" id="IPR036388">
    <property type="entry name" value="WH-like_DNA-bd_sf"/>
</dbReference>
<dbReference type="InterPro" id="IPR036390">
    <property type="entry name" value="WH_DNA-bd_sf"/>
</dbReference>
<dbReference type="EMBL" id="JBHSXX010000001">
    <property type="protein sequence ID" value="MFC6865934.1"/>
    <property type="molecule type" value="Genomic_DNA"/>
</dbReference>
<dbReference type="InterPro" id="IPR011991">
    <property type="entry name" value="ArsR-like_HTH"/>
</dbReference>
<dbReference type="InterPro" id="IPR027395">
    <property type="entry name" value="WH_DNA-bd_dom"/>
</dbReference>
<evidence type="ECO:0000259" key="1">
    <source>
        <dbReference type="Pfam" id="PF13601"/>
    </source>
</evidence>
<dbReference type="Gene3D" id="1.10.10.10">
    <property type="entry name" value="Winged helix-like DNA-binding domain superfamily/Winged helix DNA-binding domain"/>
    <property type="match status" value="1"/>
</dbReference>
<sequence>MTSEPHPALKLDETTHQRVRLGILAVLSETTECAFAVLRDQLDLTDGNLSRHLRVLEDAGLVESRKTFEDRRPRTWLKLTRQGRKALREQVETMEKLVARLRVGDE</sequence>
<dbReference type="RefSeq" id="WP_345402540.1">
    <property type="nucleotide sequence ID" value="NZ_BAABLA010000111.1"/>
</dbReference>
<evidence type="ECO:0000313" key="2">
    <source>
        <dbReference type="EMBL" id="MFC6865934.1"/>
    </source>
</evidence>
<name>A0ABW2BVN9_9PSEU</name>
<evidence type="ECO:0000313" key="3">
    <source>
        <dbReference type="Proteomes" id="UP001596337"/>
    </source>
</evidence>
<dbReference type="Pfam" id="PF13601">
    <property type="entry name" value="HTH_34"/>
    <property type="match status" value="1"/>
</dbReference>
<dbReference type="SUPFAM" id="SSF46785">
    <property type="entry name" value="Winged helix' DNA-binding domain"/>
    <property type="match status" value="1"/>
</dbReference>
<dbReference type="CDD" id="cd00090">
    <property type="entry name" value="HTH_ARSR"/>
    <property type="match status" value="1"/>
</dbReference>
<gene>
    <name evidence="2" type="ORF">ACFQGD_02105</name>
</gene>
<reference evidence="3" key="1">
    <citation type="journal article" date="2019" name="Int. J. Syst. Evol. Microbiol.">
        <title>The Global Catalogue of Microorganisms (GCM) 10K type strain sequencing project: providing services to taxonomists for standard genome sequencing and annotation.</title>
        <authorList>
            <consortium name="The Broad Institute Genomics Platform"/>
            <consortium name="The Broad Institute Genome Sequencing Center for Infectious Disease"/>
            <person name="Wu L."/>
            <person name="Ma J."/>
        </authorList>
    </citation>
    <scope>NUCLEOTIDE SEQUENCE [LARGE SCALE GENOMIC DNA]</scope>
    <source>
        <strain evidence="3">KCTC 32255</strain>
    </source>
</reference>
<feature type="domain" description="Winged helix DNA-binding" evidence="1">
    <location>
        <begin position="19"/>
        <end position="98"/>
    </location>
</feature>
<comment type="caution">
    <text evidence="2">The sequence shown here is derived from an EMBL/GenBank/DDBJ whole genome shotgun (WGS) entry which is preliminary data.</text>
</comment>
<proteinExistence type="predicted"/>